<dbReference type="Proteomes" id="UP000885738">
    <property type="component" value="Unassembled WGS sequence"/>
</dbReference>
<evidence type="ECO:0000313" key="2">
    <source>
        <dbReference type="EMBL" id="HEC67395.1"/>
    </source>
</evidence>
<accession>A0A7C2A7R4</accession>
<reference evidence="2" key="1">
    <citation type="journal article" date="2020" name="mSystems">
        <title>Genome- and Community-Level Interaction Insights into Carbon Utilization and Element Cycling Functions of Hydrothermarchaeota in Hydrothermal Sediment.</title>
        <authorList>
            <person name="Zhou Z."/>
            <person name="Liu Y."/>
            <person name="Xu W."/>
            <person name="Pan J."/>
            <person name="Luo Z.H."/>
            <person name="Li M."/>
        </authorList>
    </citation>
    <scope>NUCLEOTIDE SEQUENCE [LARGE SCALE GENOMIC DNA]</scope>
    <source>
        <strain evidence="2">HyVt-389</strain>
    </source>
</reference>
<evidence type="ECO:0000259" key="1">
    <source>
        <dbReference type="Pfam" id="PF14338"/>
    </source>
</evidence>
<gene>
    <name evidence="2" type="ORF">ENI35_01050</name>
</gene>
<dbReference type="InterPro" id="IPR025745">
    <property type="entry name" value="Mrr-like_N_dom"/>
</dbReference>
<name>A0A7C2A7R4_DESA2</name>
<sequence>MPIPSEKEIEIPLIHLIYALGGKAKPAQVFDILEDYFNLSPKERSELVPGGTDFKFRNRVRWVRNSLCDRELLDRTIRGIWRITEKGKKELERLGLLNKPFSQNIKIPYPKEPYKVKKEPVLSSEDEELIQLVIEDVLPNGNKTFPDDFIDKSNTQLREIEVPGTELHLNPYSRTLVVSPKGYFRYEAKNPPEAKYIVYANKKGQKKIKIPMDNLSIFKAVTRYEKYVSDTLKKCFELFLDFTYDETKAEFLTQIVKERLGLKEKI</sequence>
<proteinExistence type="predicted"/>
<comment type="caution">
    <text evidence="2">The sequence shown here is derived from an EMBL/GenBank/DDBJ whole genome shotgun (WGS) entry which is preliminary data.</text>
</comment>
<dbReference type="Pfam" id="PF14338">
    <property type="entry name" value="Mrr_N"/>
    <property type="match status" value="1"/>
</dbReference>
<organism evidence="2">
    <name type="scientific">Desulfofervidus auxilii</name>
    <dbReference type="NCBI Taxonomy" id="1621989"/>
    <lineage>
        <taxon>Bacteria</taxon>
        <taxon>Pseudomonadati</taxon>
        <taxon>Thermodesulfobacteriota</taxon>
        <taxon>Candidatus Desulfofervidia</taxon>
        <taxon>Candidatus Desulfofervidales</taxon>
        <taxon>Candidatus Desulfofervidaceae</taxon>
        <taxon>Candidatus Desulfofervidus</taxon>
    </lineage>
</organism>
<protein>
    <recommendedName>
        <fullName evidence="1">Restriction system protein Mrr-like N-terminal domain-containing protein</fullName>
    </recommendedName>
</protein>
<feature type="domain" description="Restriction system protein Mrr-like N-terminal" evidence="1">
    <location>
        <begin position="9"/>
        <end position="92"/>
    </location>
</feature>
<dbReference type="EMBL" id="DRIH01000033">
    <property type="protein sequence ID" value="HEC67395.1"/>
    <property type="molecule type" value="Genomic_DNA"/>
</dbReference>
<dbReference type="AlphaFoldDB" id="A0A7C2A7R4"/>